<evidence type="ECO:0000313" key="3">
    <source>
        <dbReference type="EMBL" id="KAK8120801.1"/>
    </source>
</evidence>
<organism evidence="3 4">
    <name type="scientific">Apiospora kogelbergensis</name>
    <dbReference type="NCBI Taxonomy" id="1337665"/>
    <lineage>
        <taxon>Eukaryota</taxon>
        <taxon>Fungi</taxon>
        <taxon>Dikarya</taxon>
        <taxon>Ascomycota</taxon>
        <taxon>Pezizomycotina</taxon>
        <taxon>Sordariomycetes</taxon>
        <taxon>Xylariomycetidae</taxon>
        <taxon>Amphisphaeriales</taxon>
        <taxon>Apiosporaceae</taxon>
        <taxon>Apiospora</taxon>
    </lineage>
</organism>
<keyword evidence="4" id="KW-1185">Reference proteome</keyword>
<evidence type="ECO:0000313" key="4">
    <source>
        <dbReference type="Proteomes" id="UP001392437"/>
    </source>
</evidence>
<dbReference type="InterPro" id="IPR021765">
    <property type="entry name" value="UstYa-like"/>
</dbReference>
<reference evidence="3 4" key="1">
    <citation type="submission" date="2023-01" db="EMBL/GenBank/DDBJ databases">
        <title>Analysis of 21 Apiospora genomes using comparative genomics revels a genus with tremendous synthesis potential of carbohydrate active enzymes and secondary metabolites.</title>
        <authorList>
            <person name="Sorensen T."/>
        </authorList>
    </citation>
    <scope>NUCLEOTIDE SEQUENCE [LARGE SCALE GENOMIC DNA]</scope>
    <source>
        <strain evidence="3 4">CBS 117206</strain>
    </source>
</reference>
<protein>
    <submittedName>
        <fullName evidence="3">Uncharacterized protein</fullName>
    </submittedName>
</protein>
<dbReference type="GO" id="GO:0043386">
    <property type="term" value="P:mycotoxin biosynthetic process"/>
    <property type="evidence" value="ECO:0007669"/>
    <property type="project" value="InterPro"/>
</dbReference>
<evidence type="ECO:0000256" key="2">
    <source>
        <dbReference type="ARBA" id="ARBA00035112"/>
    </source>
</evidence>
<comment type="caution">
    <text evidence="3">The sequence shown here is derived from an EMBL/GenBank/DDBJ whole genome shotgun (WGS) entry which is preliminary data.</text>
</comment>
<comment type="similarity">
    <text evidence="2">Belongs to the ustYa family.</text>
</comment>
<dbReference type="EMBL" id="JAQQWP010000004">
    <property type="protein sequence ID" value="KAK8120801.1"/>
    <property type="molecule type" value="Genomic_DNA"/>
</dbReference>
<gene>
    <name evidence="3" type="ORF">PG999_004921</name>
</gene>
<sequence length="113" mass="12951">MTEEEKDLQHEHNLHCLGMLVEAVMCKADETPLTMFWFDESILPGGNRTIAHECVNWDRLIEGMEDNKIDPFTPGLLVHPKHGPVVPQGRNTTLDNRIGYVKWATPLDRDLYP</sequence>
<proteinExistence type="inferred from homology"/>
<accession>A0AAW0R0N5</accession>
<name>A0AAW0R0N5_9PEZI</name>
<dbReference type="PANTHER" id="PTHR33365:SF4">
    <property type="entry name" value="CYCLOCHLOROTINE BIOSYNTHESIS PROTEIN O"/>
    <property type="match status" value="1"/>
</dbReference>
<dbReference type="AlphaFoldDB" id="A0AAW0R0N5"/>
<dbReference type="Pfam" id="PF11807">
    <property type="entry name" value="UstYa"/>
    <property type="match status" value="1"/>
</dbReference>
<dbReference type="PANTHER" id="PTHR33365">
    <property type="entry name" value="YALI0B05434P"/>
    <property type="match status" value="1"/>
</dbReference>
<evidence type="ECO:0000256" key="1">
    <source>
        <dbReference type="ARBA" id="ARBA00004685"/>
    </source>
</evidence>
<comment type="pathway">
    <text evidence="1">Mycotoxin biosynthesis.</text>
</comment>
<dbReference type="Proteomes" id="UP001392437">
    <property type="component" value="Unassembled WGS sequence"/>
</dbReference>